<dbReference type="AlphaFoldDB" id="A0A508WWT5"/>
<dbReference type="EMBL" id="CABFNB010000068">
    <property type="protein sequence ID" value="VTZ60488.1"/>
    <property type="molecule type" value="Genomic_DNA"/>
</dbReference>
<evidence type="ECO:0000313" key="2">
    <source>
        <dbReference type="Proteomes" id="UP000507954"/>
    </source>
</evidence>
<sequence length="80" mass="9184">MAIRAIFCFRFQLFSGALRNFLSVLKNKLEYIYHVCNSIHITTQGLADAGKESRWTQRRRALRGGWLAAFSRRAPASEHA</sequence>
<organism evidence="1 2">
    <name type="scientific">Sinorhizobium medicae</name>
    <dbReference type="NCBI Taxonomy" id="110321"/>
    <lineage>
        <taxon>Bacteria</taxon>
        <taxon>Pseudomonadati</taxon>
        <taxon>Pseudomonadota</taxon>
        <taxon>Alphaproteobacteria</taxon>
        <taxon>Hyphomicrobiales</taxon>
        <taxon>Rhizobiaceae</taxon>
        <taxon>Sinorhizobium/Ensifer group</taxon>
        <taxon>Sinorhizobium</taxon>
    </lineage>
</organism>
<protein>
    <submittedName>
        <fullName evidence="1">Uncharacterized protein</fullName>
    </submittedName>
</protein>
<dbReference type="Proteomes" id="UP000507954">
    <property type="component" value="Unassembled WGS sequence"/>
</dbReference>
<reference evidence="1 2" key="1">
    <citation type="submission" date="2019-06" db="EMBL/GenBank/DDBJ databases">
        <authorList>
            <person name="Le Quere A."/>
            <person name="Colella S."/>
        </authorList>
    </citation>
    <scope>NUCLEOTIDE SEQUENCE [LARGE SCALE GENOMIC DNA]</scope>
    <source>
        <strain evidence="1">EmedicaeMD41</strain>
    </source>
</reference>
<gene>
    <name evidence="1" type="ORF">EMEDMD4_160069</name>
</gene>
<name>A0A508WWT5_9HYPH</name>
<accession>A0A508WWT5</accession>
<proteinExistence type="predicted"/>
<evidence type="ECO:0000313" key="1">
    <source>
        <dbReference type="EMBL" id="VTZ60488.1"/>
    </source>
</evidence>